<protein>
    <submittedName>
        <fullName evidence="1">Phage tail protein</fullName>
    </submittedName>
</protein>
<dbReference type="Proteomes" id="UP001286589">
    <property type="component" value="Unassembled WGS sequence"/>
</dbReference>
<proteinExistence type="predicted"/>
<dbReference type="EMBL" id="JAWJAC010000015">
    <property type="protein sequence ID" value="MDV2864956.1"/>
    <property type="molecule type" value="Genomic_DNA"/>
</dbReference>
<dbReference type="InterPro" id="IPR010265">
    <property type="entry name" value="Phage_lambda_TipM"/>
</dbReference>
<dbReference type="Pfam" id="PF05939">
    <property type="entry name" value="Phage_min_tail"/>
    <property type="match status" value="1"/>
</dbReference>
<dbReference type="AlphaFoldDB" id="A0AB35RVP7"/>
<evidence type="ECO:0000313" key="1">
    <source>
        <dbReference type="EMBL" id="MDV2864956.1"/>
    </source>
</evidence>
<reference evidence="1 2" key="1">
    <citation type="submission" date="2023-10" db="EMBL/GenBank/DDBJ databases">
        <title>Phytobacter spp. The emergence of a new genus of hospital-origin enterobacteria encoding carbapenemases in Argentina.</title>
        <authorList>
            <person name="Vay C."/>
            <person name="Almuzara M."/>
            <person name="Traglia G.M."/>
            <person name="Campos J."/>
        </authorList>
    </citation>
    <scope>NUCLEOTIDE SEQUENCE [LARGE SCALE GENOMIC DNA]</scope>
    <source>
        <strain evidence="1 2">CVMA36</strain>
    </source>
</reference>
<organism evidence="1 2">
    <name type="scientific">Phytobacter ursingii</name>
    <dbReference type="NCBI Taxonomy" id="1972431"/>
    <lineage>
        <taxon>Bacteria</taxon>
        <taxon>Pseudomonadati</taxon>
        <taxon>Pseudomonadota</taxon>
        <taxon>Gammaproteobacteria</taxon>
        <taxon>Enterobacterales</taxon>
        <taxon>Enterobacteriaceae</taxon>
        <taxon>Phytobacter</taxon>
    </lineage>
</organism>
<accession>A0AB35RVP7</accession>
<sequence length="115" mass="12758">MAIDAFAWKIQASGQPAVTVKDNIRKVQFGDGYTQVSGNGLNSETLNYAFSYTGNKDTGLEIYAFLRSHKTKSFSFQPPYGELALWRVQADSLQLIVKSKKLITITATFEQAFAP</sequence>
<name>A0AB35RVP7_9ENTR</name>
<dbReference type="RefSeq" id="WP_317101619.1">
    <property type="nucleotide sequence ID" value="NZ_JAWJAC010000015.1"/>
</dbReference>
<keyword evidence="2" id="KW-1185">Reference proteome</keyword>
<comment type="caution">
    <text evidence="1">The sequence shown here is derived from an EMBL/GenBank/DDBJ whole genome shotgun (WGS) entry which is preliminary data.</text>
</comment>
<gene>
    <name evidence="1" type="ORF">R0H02_21130</name>
</gene>
<evidence type="ECO:0000313" key="2">
    <source>
        <dbReference type="Proteomes" id="UP001286589"/>
    </source>
</evidence>